<sequence>MEGDRARFVCLVRAVVGVVDALGGATTTAERLRVLTAVAAAIRANEGPIAAGVRASEDAISAGVRANEGAITAAERANEGMGDEPIAVSAALATRASAPPPCDSGIAPPGGGRRTLSASLGRPRGALPRGAAGLAPPCLPLCGGVPRGLAGRRRVAGGGRLWLAGGVPLLPFRVVARWVRLPGRRAPRRRAVYLLACPLVVCAVLARVAGRLGRLGAARRRRPGSAAWVSPAALLPPVFVVLRVRGVLPGCVAVRAALLAGEGPRSAVGAAAAWVARRRPVFVLCVGRLGGRRQRVSVAVGKVDGVERVKVYLIYPFYRYFLKVFTLYLEDKDTGGGGNKWARVRGRVWGRVGEVRPVAALLPPLLPPRVTPRWRLRLQAGLPPPGGQRAAGWRRCSAV</sequence>
<name>A0ACC3CAA4_PYRYE</name>
<evidence type="ECO:0000313" key="1">
    <source>
        <dbReference type="EMBL" id="KAK1867112.1"/>
    </source>
</evidence>
<evidence type="ECO:0000313" key="2">
    <source>
        <dbReference type="Proteomes" id="UP000798662"/>
    </source>
</evidence>
<accession>A0ACC3CAA4</accession>
<keyword evidence="2" id="KW-1185">Reference proteome</keyword>
<protein>
    <submittedName>
        <fullName evidence="1">Uncharacterized protein</fullName>
    </submittedName>
</protein>
<gene>
    <name evidence="1" type="ORF">I4F81_009621</name>
</gene>
<organism evidence="1 2">
    <name type="scientific">Pyropia yezoensis</name>
    <name type="common">Susabi-nori</name>
    <name type="synonym">Porphyra yezoensis</name>
    <dbReference type="NCBI Taxonomy" id="2788"/>
    <lineage>
        <taxon>Eukaryota</taxon>
        <taxon>Rhodophyta</taxon>
        <taxon>Bangiophyceae</taxon>
        <taxon>Bangiales</taxon>
        <taxon>Bangiaceae</taxon>
        <taxon>Pyropia</taxon>
    </lineage>
</organism>
<proteinExistence type="predicted"/>
<reference evidence="1" key="1">
    <citation type="submission" date="2019-11" db="EMBL/GenBank/DDBJ databases">
        <title>Nori genome reveals adaptations in red seaweeds to the harsh intertidal environment.</title>
        <authorList>
            <person name="Wang D."/>
            <person name="Mao Y."/>
        </authorList>
    </citation>
    <scope>NUCLEOTIDE SEQUENCE</scope>
    <source>
        <tissue evidence="1">Gametophyte</tissue>
    </source>
</reference>
<dbReference type="Proteomes" id="UP000798662">
    <property type="component" value="Chromosome 3"/>
</dbReference>
<comment type="caution">
    <text evidence="1">The sequence shown here is derived from an EMBL/GenBank/DDBJ whole genome shotgun (WGS) entry which is preliminary data.</text>
</comment>
<dbReference type="EMBL" id="CM020620">
    <property type="protein sequence ID" value="KAK1867112.1"/>
    <property type="molecule type" value="Genomic_DNA"/>
</dbReference>